<dbReference type="CDD" id="cd00167">
    <property type="entry name" value="SANT"/>
    <property type="match status" value="2"/>
</dbReference>
<feature type="compositionally biased region" description="Polar residues" evidence="1">
    <location>
        <begin position="32"/>
        <end position="51"/>
    </location>
</feature>
<protein>
    <submittedName>
        <fullName evidence="4">Uncharacterized protein</fullName>
    </submittedName>
</protein>
<dbReference type="PROSITE" id="PS51294">
    <property type="entry name" value="HTH_MYB"/>
    <property type="match status" value="1"/>
</dbReference>
<dbReference type="GO" id="GO:0000278">
    <property type="term" value="P:mitotic cell cycle"/>
    <property type="evidence" value="ECO:0007669"/>
    <property type="project" value="TreeGrafter"/>
</dbReference>
<dbReference type="EMBL" id="JAKLMC020000055">
    <property type="protein sequence ID" value="KAK5948038.1"/>
    <property type="molecule type" value="Genomic_DNA"/>
</dbReference>
<organism evidence="4 5">
    <name type="scientific">Knufia fluminis</name>
    <dbReference type="NCBI Taxonomy" id="191047"/>
    <lineage>
        <taxon>Eukaryota</taxon>
        <taxon>Fungi</taxon>
        <taxon>Dikarya</taxon>
        <taxon>Ascomycota</taxon>
        <taxon>Pezizomycotina</taxon>
        <taxon>Eurotiomycetes</taxon>
        <taxon>Chaetothyriomycetidae</taxon>
        <taxon>Chaetothyriales</taxon>
        <taxon>Trichomeriaceae</taxon>
        <taxon>Knufia</taxon>
    </lineage>
</organism>
<feature type="region of interest" description="Disordered" evidence="1">
    <location>
        <begin position="1"/>
        <end position="125"/>
    </location>
</feature>
<dbReference type="InterPro" id="IPR009057">
    <property type="entry name" value="Homeodomain-like_sf"/>
</dbReference>
<evidence type="ECO:0000259" key="3">
    <source>
        <dbReference type="PROSITE" id="PS51294"/>
    </source>
</evidence>
<dbReference type="Proteomes" id="UP001316803">
    <property type="component" value="Unassembled WGS sequence"/>
</dbReference>
<dbReference type="SUPFAM" id="SSF46689">
    <property type="entry name" value="Homeodomain-like"/>
    <property type="match status" value="1"/>
</dbReference>
<dbReference type="GO" id="GO:0045944">
    <property type="term" value="P:positive regulation of transcription by RNA polymerase II"/>
    <property type="evidence" value="ECO:0007669"/>
    <property type="project" value="TreeGrafter"/>
</dbReference>
<dbReference type="PANTHER" id="PTHR45614">
    <property type="entry name" value="MYB PROTEIN-RELATED"/>
    <property type="match status" value="1"/>
</dbReference>
<keyword evidence="5" id="KW-1185">Reference proteome</keyword>
<dbReference type="InterPro" id="IPR017930">
    <property type="entry name" value="Myb_dom"/>
</dbReference>
<comment type="caution">
    <text evidence="4">The sequence shown here is derived from an EMBL/GenBank/DDBJ whole genome shotgun (WGS) entry which is preliminary data.</text>
</comment>
<name>A0AAN8ECG4_9EURO</name>
<reference evidence="4 5" key="1">
    <citation type="submission" date="2022-12" db="EMBL/GenBank/DDBJ databases">
        <title>Genomic features and morphological characterization of a novel Knufia sp. strain isolated from spacecraft assembly facility.</title>
        <authorList>
            <person name="Teixeira M."/>
            <person name="Chander A.M."/>
            <person name="Stajich J.E."/>
            <person name="Venkateswaran K."/>
        </authorList>
    </citation>
    <scope>NUCLEOTIDE SEQUENCE [LARGE SCALE GENOMIC DNA]</scope>
    <source>
        <strain evidence="4 5">FJI-L2-BK-P2</strain>
    </source>
</reference>
<dbReference type="GO" id="GO:0000978">
    <property type="term" value="F:RNA polymerase II cis-regulatory region sequence-specific DNA binding"/>
    <property type="evidence" value="ECO:0007669"/>
    <property type="project" value="TreeGrafter"/>
</dbReference>
<dbReference type="SMART" id="SM00717">
    <property type="entry name" value="SANT"/>
    <property type="match status" value="2"/>
</dbReference>
<evidence type="ECO:0000313" key="4">
    <source>
        <dbReference type="EMBL" id="KAK5948038.1"/>
    </source>
</evidence>
<feature type="compositionally biased region" description="Low complexity" evidence="1">
    <location>
        <begin position="76"/>
        <end position="94"/>
    </location>
</feature>
<proteinExistence type="predicted"/>
<dbReference type="AlphaFoldDB" id="A0AAN8ECG4"/>
<gene>
    <name evidence="4" type="ORF">OHC33_010966</name>
</gene>
<evidence type="ECO:0000313" key="5">
    <source>
        <dbReference type="Proteomes" id="UP001316803"/>
    </source>
</evidence>
<dbReference type="GO" id="GO:0000981">
    <property type="term" value="F:DNA-binding transcription factor activity, RNA polymerase II-specific"/>
    <property type="evidence" value="ECO:0007669"/>
    <property type="project" value="TreeGrafter"/>
</dbReference>
<dbReference type="PANTHER" id="PTHR45614:SF238">
    <property type="entry name" value="MYB-LIKE TRANSCRIPTION FACTOR (EUROFUNG)"/>
    <property type="match status" value="1"/>
</dbReference>
<dbReference type="InterPro" id="IPR001005">
    <property type="entry name" value="SANT/Myb"/>
</dbReference>
<accession>A0AAN8ECG4</accession>
<dbReference type="Pfam" id="PF00249">
    <property type="entry name" value="Myb_DNA-binding"/>
    <property type="match status" value="1"/>
</dbReference>
<dbReference type="InterPro" id="IPR050560">
    <property type="entry name" value="MYB_TF"/>
</dbReference>
<dbReference type="PROSITE" id="PS50090">
    <property type="entry name" value="MYB_LIKE"/>
    <property type="match status" value="1"/>
</dbReference>
<sequence length="202" mass="22256">MSTPPPPKRSKVGVPNTSSPPRSAELPPPSQVPVTPRSTLDTNPPSRPSTNPRKRAASRSPTSDIRHFDLKPPPATAIAESSSSASLSIPNLLSEDSAGKKPRSRTNTPWTAAEEQRLKQMRDTGNTWSEIAKAFPLRTEGSVKKHWYKDMHYAEFAEDDTKALLEAIKEYDANKWKVIGQKLGKPAKACEQFAKDHFGKTT</sequence>
<dbReference type="Gene3D" id="1.10.10.60">
    <property type="entry name" value="Homeodomain-like"/>
    <property type="match status" value="1"/>
</dbReference>
<feature type="domain" description="HTH myb-type" evidence="3">
    <location>
        <begin position="109"/>
        <end position="155"/>
    </location>
</feature>
<feature type="domain" description="Myb-like" evidence="2">
    <location>
        <begin position="102"/>
        <end position="151"/>
    </location>
</feature>
<dbReference type="GO" id="GO:0005634">
    <property type="term" value="C:nucleus"/>
    <property type="evidence" value="ECO:0007669"/>
    <property type="project" value="TreeGrafter"/>
</dbReference>
<evidence type="ECO:0000259" key="2">
    <source>
        <dbReference type="PROSITE" id="PS50090"/>
    </source>
</evidence>
<evidence type="ECO:0000256" key="1">
    <source>
        <dbReference type="SAM" id="MobiDB-lite"/>
    </source>
</evidence>